<sequence>MTSARRSILSGDGSPKSLSLSATPDEGQSLPSDLVKELILLHHCGDGTQDGTAAGGTTKRIPAETAKAAAELLRLFVLEARSRATTEAECDQEGNLSQYNKGLEDGAGSSEVAIRAEHITKIAAELLMDFS</sequence>
<evidence type="ECO:0000313" key="6">
    <source>
        <dbReference type="EMBL" id="CAD8332105.1"/>
    </source>
</evidence>
<organism evidence="6">
    <name type="scientific">Craspedostauros australis</name>
    <dbReference type="NCBI Taxonomy" id="1486917"/>
    <lineage>
        <taxon>Eukaryota</taxon>
        <taxon>Sar</taxon>
        <taxon>Stramenopiles</taxon>
        <taxon>Ochrophyta</taxon>
        <taxon>Bacillariophyta</taxon>
        <taxon>Bacillariophyceae</taxon>
        <taxon>Bacillariophycidae</taxon>
        <taxon>Naviculales</taxon>
        <taxon>Naviculaceae</taxon>
        <taxon>Craspedostauros</taxon>
    </lineage>
</organism>
<gene>
    <name evidence="6" type="ORF">CAUS1442_LOCUS4204</name>
</gene>
<dbReference type="GO" id="GO:0006281">
    <property type="term" value="P:DNA repair"/>
    <property type="evidence" value="ECO:0007669"/>
    <property type="project" value="UniProtKB-KW"/>
</dbReference>
<dbReference type="GO" id="GO:0003677">
    <property type="term" value="F:DNA binding"/>
    <property type="evidence" value="ECO:0007669"/>
    <property type="project" value="UniProtKB-KW"/>
</dbReference>
<dbReference type="EMBL" id="HBEF01006757">
    <property type="protein sequence ID" value="CAD8332105.1"/>
    <property type="molecule type" value="Transcribed_RNA"/>
</dbReference>
<reference evidence="6" key="1">
    <citation type="submission" date="2021-01" db="EMBL/GenBank/DDBJ databases">
        <authorList>
            <person name="Corre E."/>
            <person name="Pelletier E."/>
            <person name="Niang G."/>
            <person name="Scheremetjew M."/>
            <person name="Finn R."/>
            <person name="Kale V."/>
            <person name="Holt S."/>
            <person name="Cochrane G."/>
            <person name="Meng A."/>
            <person name="Brown T."/>
            <person name="Cohen L."/>
        </authorList>
    </citation>
    <scope>NUCLEOTIDE SEQUENCE</scope>
    <source>
        <strain evidence="6">CCMP3328</strain>
    </source>
</reference>
<comment type="similarity">
    <text evidence="1">Belongs to the CENP-X/MHF2 family.</text>
</comment>
<dbReference type="CDD" id="cd22921">
    <property type="entry name" value="HFD_CENP-X"/>
    <property type="match status" value="1"/>
</dbReference>
<dbReference type="GO" id="GO:0051382">
    <property type="term" value="P:kinetochore assembly"/>
    <property type="evidence" value="ECO:0007669"/>
    <property type="project" value="InterPro"/>
</dbReference>
<evidence type="ECO:0000256" key="2">
    <source>
        <dbReference type="ARBA" id="ARBA00022763"/>
    </source>
</evidence>
<keyword evidence="2" id="KW-0227">DNA damage</keyword>
<keyword evidence="3" id="KW-0238">DNA-binding</keyword>
<dbReference type="InterPro" id="IPR018552">
    <property type="entry name" value="CENP-X"/>
</dbReference>
<protein>
    <submittedName>
        <fullName evidence="6">Uncharacterized protein</fullName>
    </submittedName>
</protein>
<dbReference type="Gene3D" id="6.10.130.30">
    <property type="match status" value="1"/>
</dbReference>
<proteinExistence type="inferred from homology"/>
<evidence type="ECO:0000256" key="4">
    <source>
        <dbReference type="ARBA" id="ARBA00023204"/>
    </source>
</evidence>
<dbReference type="AlphaFoldDB" id="A0A7R9ZM38"/>
<dbReference type="Pfam" id="PF09415">
    <property type="entry name" value="CENP-X"/>
    <property type="match status" value="1"/>
</dbReference>
<name>A0A7R9ZM38_9STRA</name>
<evidence type="ECO:0000256" key="3">
    <source>
        <dbReference type="ARBA" id="ARBA00023125"/>
    </source>
</evidence>
<keyword evidence="4" id="KW-0234">DNA repair</keyword>
<accession>A0A7R9ZM38</accession>
<evidence type="ECO:0000256" key="1">
    <source>
        <dbReference type="ARBA" id="ARBA00009359"/>
    </source>
</evidence>
<feature type="region of interest" description="Disordered" evidence="5">
    <location>
        <begin position="1"/>
        <end position="30"/>
    </location>
</feature>
<evidence type="ECO:0000256" key="5">
    <source>
        <dbReference type="SAM" id="MobiDB-lite"/>
    </source>
</evidence>